<evidence type="ECO:0000256" key="2">
    <source>
        <dbReference type="ARBA" id="ARBA00022517"/>
    </source>
</evidence>
<feature type="binding site" evidence="8">
    <location>
        <position position="70"/>
    </location>
    <ligand>
        <name>Zn(2+)</name>
        <dbReference type="ChEBI" id="CHEBI:29105"/>
        <note>catalytic</note>
    </ligand>
</feature>
<keyword evidence="4 8" id="KW-0479">Metal-binding</keyword>
<dbReference type="InterPro" id="IPR002036">
    <property type="entry name" value="YbeY"/>
</dbReference>
<dbReference type="PANTHER" id="PTHR46986">
    <property type="entry name" value="ENDORIBONUCLEASE YBEY, CHLOROPLASTIC"/>
    <property type="match status" value="1"/>
</dbReference>
<dbReference type="GO" id="GO:0004521">
    <property type="term" value="F:RNA endonuclease activity"/>
    <property type="evidence" value="ECO:0007669"/>
    <property type="project" value="UniProtKB-UniRule"/>
</dbReference>
<dbReference type="NCBIfam" id="TIGR00043">
    <property type="entry name" value="rRNA maturation RNase YbeY"/>
    <property type="match status" value="1"/>
</dbReference>
<dbReference type="Gene3D" id="3.40.390.30">
    <property type="entry name" value="Metalloproteases ('zincins'), catalytic domain"/>
    <property type="match status" value="1"/>
</dbReference>
<evidence type="ECO:0000256" key="3">
    <source>
        <dbReference type="ARBA" id="ARBA00022722"/>
    </source>
</evidence>
<dbReference type="PROSITE" id="PS01306">
    <property type="entry name" value="UPF0054"/>
    <property type="match status" value="1"/>
</dbReference>
<proteinExistence type="inferred from homology"/>
<sequence length="108" mass="13003">MVDELEIKHLNLIYRGQNKPTNILSFPFNKFIKFNYKLLGDLVLCKKIIERESLTYKKTLESHWAHITIHGTLHLLGYDHKTKKEAYIMEKLEKQIMLSLKYKEPYFF</sequence>
<dbReference type="GO" id="GO:0004222">
    <property type="term" value="F:metalloendopeptidase activity"/>
    <property type="evidence" value="ECO:0007669"/>
    <property type="project" value="InterPro"/>
</dbReference>
<evidence type="ECO:0000256" key="1">
    <source>
        <dbReference type="ARBA" id="ARBA00010875"/>
    </source>
</evidence>
<dbReference type="InterPro" id="IPR020549">
    <property type="entry name" value="YbeY_CS"/>
</dbReference>
<dbReference type="GO" id="GO:0006364">
    <property type="term" value="P:rRNA processing"/>
    <property type="evidence" value="ECO:0007669"/>
    <property type="project" value="UniProtKB-UniRule"/>
</dbReference>
<keyword evidence="3 8" id="KW-0540">Nuclease</keyword>
<dbReference type="Pfam" id="PF02130">
    <property type="entry name" value="YbeY"/>
    <property type="match status" value="1"/>
</dbReference>
<keyword evidence="8" id="KW-0698">rRNA processing</keyword>
<feature type="binding site" evidence="8">
    <location>
        <position position="80"/>
    </location>
    <ligand>
        <name>Zn(2+)</name>
        <dbReference type="ChEBI" id="CHEBI:29105"/>
        <note>catalytic</note>
    </ligand>
</feature>
<comment type="cofactor">
    <cofactor evidence="8">
        <name>Zn(2+)</name>
        <dbReference type="ChEBI" id="CHEBI:29105"/>
    </cofactor>
    <text evidence="8">Binds 1 zinc ion.</text>
</comment>
<comment type="function">
    <text evidence="8">Single strand-specific metallo-endoribonuclease involved in late-stage 70S ribosome quality control and in maturation of the 3' terminus of the 16S rRNA.</text>
</comment>
<name>A0A4D6Y883_9GAMM</name>
<comment type="similarity">
    <text evidence="1 8">Belongs to the endoribonuclease YbeY family.</text>
</comment>
<dbReference type="HAMAP" id="MF_00009">
    <property type="entry name" value="Endoribonucl_YbeY"/>
    <property type="match status" value="1"/>
</dbReference>
<dbReference type="EC" id="3.1.-.-" evidence="8"/>
<organism evidence="9 10">
    <name type="scientific">Buchnera aphidicola</name>
    <name type="common">Lipaphis pseudobrassicae</name>
    <dbReference type="NCBI Taxonomy" id="1258543"/>
    <lineage>
        <taxon>Bacteria</taxon>
        <taxon>Pseudomonadati</taxon>
        <taxon>Pseudomonadota</taxon>
        <taxon>Gammaproteobacteria</taxon>
        <taxon>Enterobacterales</taxon>
        <taxon>Erwiniaceae</taxon>
        <taxon>Buchnera</taxon>
    </lineage>
</organism>
<keyword evidence="6 8" id="KW-0378">Hydrolase</keyword>
<keyword evidence="8" id="KW-0963">Cytoplasm</keyword>
<evidence type="ECO:0000313" key="9">
    <source>
        <dbReference type="EMBL" id="QCI22454.1"/>
    </source>
</evidence>
<dbReference type="EMBL" id="CP034870">
    <property type="protein sequence ID" value="QCI22454.1"/>
    <property type="molecule type" value="Genomic_DNA"/>
</dbReference>
<dbReference type="GO" id="GO:0005737">
    <property type="term" value="C:cytoplasm"/>
    <property type="evidence" value="ECO:0007669"/>
    <property type="project" value="UniProtKB-SubCell"/>
</dbReference>
<dbReference type="PANTHER" id="PTHR46986:SF1">
    <property type="entry name" value="ENDORIBONUCLEASE YBEY, CHLOROPLASTIC"/>
    <property type="match status" value="1"/>
</dbReference>
<dbReference type="SUPFAM" id="SSF55486">
    <property type="entry name" value="Metalloproteases ('zincins'), catalytic domain"/>
    <property type="match status" value="1"/>
</dbReference>
<evidence type="ECO:0000256" key="5">
    <source>
        <dbReference type="ARBA" id="ARBA00022759"/>
    </source>
</evidence>
<comment type="subcellular location">
    <subcellularLocation>
        <location evidence="8">Cytoplasm</location>
    </subcellularLocation>
</comment>
<evidence type="ECO:0000256" key="7">
    <source>
        <dbReference type="ARBA" id="ARBA00022833"/>
    </source>
</evidence>
<reference evidence="9 10" key="1">
    <citation type="submission" date="2018-12" db="EMBL/GenBank/DDBJ databases">
        <authorList>
            <person name="Chong R.A."/>
        </authorList>
    </citation>
    <scope>NUCLEOTIDE SEQUENCE [LARGE SCALE GENOMIC DNA]</scope>
    <source>
        <strain evidence="9 10">Lps</strain>
    </source>
</reference>
<keyword evidence="2 8" id="KW-0690">Ribosome biogenesis</keyword>
<dbReference type="OrthoDB" id="9807740at2"/>
<accession>A0A4D6Y883</accession>
<dbReference type="InterPro" id="IPR023091">
    <property type="entry name" value="MetalPrtase_cat_dom_sf_prd"/>
</dbReference>
<keyword evidence="5 8" id="KW-0255">Endonuclease</keyword>
<dbReference type="GO" id="GO:0008270">
    <property type="term" value="F:zinc ion binding"/>
    <property type="evidence" value="ECO:0007669"/>
    <property type="project" value="UniProtKB-UniRule"/>
</dbReference>
<evidence type="ECO:0000256" key="6">
    <source>
        <dbReference type="ARBA" id="ARBA00022801"/>
    </source>
</evidence>
<feature type="binding site" evidence="8">
    <location>
        <position position="74"/>
    </location>
    <ligand>
        <name>Zn(2+)</name>
        <dbReference type="ChEBI" id="CHEBI:29105"/>
        <note>catalytic</note>
    </ligand>
</feature>
<dbReference type="AlphaFoldDB" id="A0A4D6Y883"/>
<evidence type="ECO:0000313" key="10">
    <source>
        <dbReference type="Proteomes" id="UP000298564"/>
    </source>
</evidence>
<keyword evidence="7 8" id="KW-0862">Zinc</keyword>
<evidence type="ECO:0000256" key="8">
    <source>
        <dbReference type="HAMAP-Rule" id="MF_00009"/>
    </source>
</evidence>
<protein>
    <recommendedName>
        <fullName evidence="8">Endoribonuclease YbeY</fullName>
        <ecNumber evidence="8">3.1.-.-</ecNumber>
    </recommendedName>
</protein>
<reference evidence="9 10" key="2">
    <citation type="submission" date="2019-05" db="EMBL/GenBank/DDBJ databases">
        <title>Genome evolution of the obligate endosymbiont Buchnera aphidicola.</title>
        <authorList>
            <person name="Moran N.A."/>
        </authorList>
    </citation>
    <scope>NUCLEOTIDE SEQUENCE [LARGE SCALE GENOMIC DNA]</scope>
    <source>
        <strain evidence="9 10">Lps</strain>
    </source>
</reference>
<evidence type="ECO:0000256" key="4">
    <source>
        <dbReference type="ARBA" id="ARBA00022723"/>
    </source>
</evidence>
<dbReference type="Proteomes" id="UP000298564">
    <property type="component" value="Chromosome"/>
</dbReference>
<gene>
    <name evidence="8 9" type="primary">ybeY</name>
    <name evidence="9" type="ORF">D9V70_02275</name>
</gene>